<dbReference type="Proteomes" id="UP000828941">
    <property type="component" value="Chromosome 2"/>
</dbReference>
<comment type="caution">
    <text evidence="1">The sequence shown here is derived from an EMBL/GenBank/DDBJ whole genome shotgun (WGS) entry which is preliminary data.</text>
</comment>
<organism evidence="1 2">
    <name type="scientific">Bauhinia variegata</name>
    <name type="common">Purple orchid tree</name>
    <name type="synonym">Phanera variegata</name>
    <dbReference type="NCBI Taxonomy" id="167791"/>
    <lineage>
        <taxon>Eukaryota</taxon>
        <taxon>Viridiplantae</taxon>
        <taxon>Streptophyta</taxon>
        <taxon>Embryophyta</taxon>
        <taxon>Tracheophyta</taxon>
        <taxon>Spermatophyta</taxon>
        <taxon>Magnoliopsida</taxon>
        <taxon>eudicotyledons</taxon>
        <taxon>Gunneridae</taxon>
        <taxon>Pentapetalae</taxon>
        <taxon>rosids</taxon>
        <taxon>fabids</taxon>
        <taxon>Fabales</taxon>
        <taxon>Fabaceae</taxon>
        <taxon>Cercidoideae</taxon>
        <taxon>Cercideae</taxon>
        <taxon>Bauhiniinae</taxon>
        <taxon>Bauhinia</taxon>
    </lineage>
</organism>
<dbReference type="EMBL" id="CM039427">
    <property type="protein sequence ID" value="KAI4353911.1"/>
    <property type="molecule type" value="Genomic_DNA"/>
</dbReference>
<gene>
    <name evidence="1" type="ORF">L6164_002831</name>
</gene>
<protein>
    <submittedName>
        <fullName evidence="1">Uncharacterized protein</fullName>
    </submittedName>
</protein>
<reference evidence="1 2" key="1">
    <citation type="journal article" date="2022" name="DNA Res.">
        <title>Chromosomal-level genome assembly of the orchid tree Bauhinia variegata (Leguminosae; Cercidoideae) supports the allotetraploid origin hypothesis of Bauhinia.</title>
        <authorList>
            <person name="Zhong Y."/>
            <person name="Chen Y."/>
            <person name="Zheng D."/>
            <person name="Pang J."/>
            <person name="Liu Y."/>
            <person name="Luo S."/>
            <person name="Meng S."/>
            <person name="Qian L."/>
            <person name="Wei D."/>
            <person name="Dai S."/>
            <person name="Zhou R."/>
        </authorList>
    </citation>
    <scope>NUCLEOTIDE SEQUENCE [LARGE SCALE GENOMIC DNA]</scope>
    <source>
        <strain evidence="1">BV-YZ2020</strain>
    </source>
</reference>
<name>A0ACB9Q230_BAUVA</name>
<evidence type="ECO:0000313" key="1">
    <source>
        <dbReference type="EMBL" id="KAI4353911.1"/>
    </source>
</evidence>
<keyword evidence="2" id="KW-1185">Reference proteome</keyword>
<accession>A0ACB9Q230</accession>
<evidence type="ECO:0000313" key="2">
    <source>
        <dbReference type="Proteomes" id="UP000828941"/>
    </source>
</evidence>
<proteinExistence type="predicted"/>
<sequence length="459" mass="51002">MMATSILIVFVVLLGTINTITTNTIEEERALTQSNWWSGKNISSRCYWHGIVCNKAGSIIKFSLLTSDYLPFSPPQLRSVNWTAFPNLVSLDLSGISLWGTIPENIGALLKLTYLNISHNNLEGKLPPTIANLTHLVMFDVSFNNINGQIPEEIGSLTNLVKLDLSSNKFSGSIPSSLGFLSSLIHMQMSQNFLFGKIPREIGKLKNLTVLDLSTNQLTGPIPLALGKLFSLKVLSLSLNKITGFIPVEIGNLTHLEILDISDNQLTGPIPSNVVLHGTGAYGSVYRAQLPSGKIVALKKLHRLESEEPSFDSSFRNEVKFLTDIRHRNIVKLYGYILHNRCMFLVYEYMDRRSLLWVLSNDDEVQELNWRKRNVSDFGTARILDPDSSNQTLLIGTVGYIAPELAYTLSVTEKCDVYSLGVVALETMTGKHPGDFISSLRSSGAPNMLLKDAKDVVWW</sequence>